<evidence type="ECO:0000313" key="3">
    <source>
        <dbReference type="Proteomes" id="UP000636918"/>
    </source>
</evidence>
<evidence type="ECO:0000313" key="2">
    <source>
        <dbReference type="EMBL" id="MBL0747091.1"/>
    </source>
</evidence>
<dbReference type="RefSeq" id="WP_201934648.1">
    <property type="nucleotide sequence ID" value="NZ_JAERSG010000002.1"/>
</dbReference>
<dbReference type="EMBL" id="JAERSG010000002">
    <property type="protein sequence ID" value="MBL0747091.1"/>
    <property type="molecule type" value="Genomic_DNA"/>
</dbReference>
<protein>
    <submittedName>
        <fullName evidence="2">Uncharacterized protein</fullName>
    </submittedName>
</protein>
<feature type="region of interest" description="Disordered" evidence="1">
    <location>
        <begin position="36"/>
        <end position="58"/>
    </location>
</feature>
<proteinExistence type="predicted"/>
<organism evidence="2 3">
    <name type="scientific">Nocardioides baculatus</name>
    <dbReference type="NCBI Taxonomy" id="2801337"/>
    <lineage>
        <taxon>Bacteria</taxon>
        <taxon>Bacillati</taxon>
        <taxon>Actinomycetota</taxon>
        <taxon>Actinomycetes</taxon>
        <taxon>Propionibacteriales</taxon>
        <taxon>Nocardioidaceae</taxon>
        <taxon>Nocardioides</taxon>
    </lineage>
</organism>
<feature type="region of interest" description="Disordered" evidence="1">
    <location>
        <begin position="1"/>
        <end position="24"/>
    </location>
</feature>
<evidence type="ECO:0000256" key="1">
    <source>
        <dbReference type="SAM" id="MobiDB-lite"/>
    </source>
</evidence>
<sequence length="185" mass="20227">MSPTDADPEHGPDDDAQVSTDTGRRGQRLVCEGWFASHADSGTPGPHVRLRTSDGGPAVVRTDQVPEVIAALTTVATRIDRLWAIDGDRYAADVVLRSPDPQDPEVAEEQRRRRLRFTQAVHDNAADVLRLVMEAESTDEALVRVAQLLDVDEAEVMVGLARFDLLALTRPATERRREALDGPSG</sequence>
<dbReference type="Proteomes" id="UP000636918">
    <property type="component" value="Unassembled WGS sequence"/>
</dbReference>
<comment type="caution">
    <text evidence="2">The sequence shown here is derived from an EMBL/GenBank/DDBJ whole genome shotgun (WGS) entry which is preliminary data.</text>
</comment>
<keyword evidence="3" id="KW-1185">Reference proteome</keyword>
<gene>
    <name evidence="2" type="ORF">JI751_05665</name>
</gene>
<accession>A0ABS1L5Y8</accession>
<reference evidence="2 3" key="1">
    <citation type="submission" date="2021-01" db="EMBL/GenBank/DDBJ databases">
        <title>Genome seq and assembly of Nocardiodes sp. G10.</title>
        <authorList>
            <person name="Chhetri G."/>
        </authorList>
    </citation>
    <scope>NUCLEOTIDE SEQUENCE [LARGE SCALE GENOMIC DNA]</scope>
    <source>
        <strain evidence="2 3">G10</strain>
    </source>
</reference>
<name>A0ABS1L5Y8_9ACTN</name>